<organism evidence="1">
    <name type="scientific">marine metagenome</name>
    <dbReference type="NCBI Taxonomy" id="408172"/>
    <lineage>
        <taxon>unclassified sequences</taxon>
        <taxon>metagenomes</taxon>
        <taxon>ecological metagenomes</taxon>
    </lineage>
</organism>
<name>A0A382NKT1_9ZZZZ</name>
<protein>
    <submittedName>
        <fullName evidence="1">Uncharacterized protein</fullName>
    </submittedName>
</protein>
<evidence type="ECO:0000313" key="1">
    <source>
        <dbReference type="EMBL" id="SVC61098.1"/>
    </source>
</evidence>
<dbReference type="AlphaFoldDB" id="A0A382NKT1"/>
<reference evidence="1" key="1">
    <citation type="submission" date="2018-05" db="EMBL/GenBank/DDBJ databases">
        <authorList>
            <person name="Lanie J.A."/>
            <person name="Ng W.-L."/>
            <person name="Kazmierczak K.M."/>
            <person name="Andrzejewski T.M."/>
            <person name="Davidsen T.M."/>
            <person name="Wayne K.J."/>
            <person name="Tettelin H."/>
            <person name="Glass J.I."/>
            <person name="Rusch D."/>
            <person name="Podicherti R."/>
            <person name="Tsui H.-C.T."/>
            <person name="Winkler M.E."/>
        </authorList>
    </citation>
    <scope>NUCLEOTIDE SEQUENCE</scope>
</reference>
<proteinExistence type="predicted"/>
<dbReference type="EMBL" id="UINC01100779">
    <property type="protein sequence ID" value="SVC61098.1"/>
    <property type="molecule type" value="Genomic_DNA"/>
</dbReference>
<sequence>MVAPQSVGMNESYPSHRVTLQYPMRMILLVIRGIGDPYKPHLTGQCMAGILRRIKGRRELLEAGNIIESDDDRGTE</sequence>
<accession>A0A382NKT1</accession>
<gene>
    <name evidence="1" type="ORF">METZ01_LOCUS313952</name>
</gene>